<organism evidence="1 2">
    <name type="scientific">Bosea lupini</name>
    <dbReference type="NCBI Taxonomy" id="1036779"/>
    <lineage>
        <taxon>Bacteria</taxon>
        <taxon>Pseudomonadati</taxon>
        <taxon>Pseudomonadota</taxon>
        <taxon>Alphaproteobacteria</taxon>
        <taxon>Hyphomicrobiales</taxon>
        <taxon>Boseaceae</taxon>
        <taxon>Bosea</taxon>
    </lineage>
</organism>
<accession>A0A1H7PTM5</accession>
<sequence>MHHAGPKAPGANVRNAHDLTAAMLDVAFCKAPVLYVRKRLAVLVVAMSNAGLAAPLD</sequence>
<protein>
    <submittedName>
        <fullName evidence="1">Uncharacterized protein</fullName>
    </submittedName>
</protein>
<proteinExistence type="predicted"/>
<gene>
    <name evidence="1" type="ORF">SAMN04515666_103606</name>
</gene>
<dbReference type="STRING" id="1036779.SAMN04515666_103606"/>
<evidence type="ECO:0000313" key="1">
    <source>
        <dbReference type="EMBL" id="SEL39123.1"/>
    </source>
</evidence>
<dbReference type="AlphaFoldDB" id="A0A1H7PTM5"/>
<name>A0A1H7PTM5_9HYPH</name>
<evidence type="ECO:0000313" key="2">
    <source>
        <dbReference type="Proteomes" id="UP000199664"/>
    </source>
</evidence>
<keyword evidence="2" id="KW-1185">Reference proteome</keyword>
<dbReference type="EMBL" id="FOAN01000003">
    <property type="protein sequence ID" value="SEL39123.1"/>
    <property type="molecule type" value="Genomic_DNA"/>
</dbReference>
<reference evidence="2" key="1">
    <citation type="submission" date="2016-10" db="EMBL/GenBank/DDBJ databases">
        <authorList>
            <person name="Varghese N."/>
            <person name="Submissions S."/>
        </authorList>
    </citation>
    <scope>NUCLEOTIDE SEQUENCE [LARGE SCALE GENOMIC DNA]</scope>
    <source>
        <strain evidence="2">LMG 26383,CCUG 61248,R- 45681</strain>
    </source>
</reference>
<dbReference type="Proteomes" id="UP000199664">
    <property type="component" value="Unassembled WGS sequence"/>
</dbReference>